<dbReference type="SUPFAM" id="SSF117281">
    <property type="entry name" value="Kelch motif"/>
    <property type="match status" value="1"/>
</dbReference>
<proteinExistence type="predicted"/>
<accession>A0AAU7N301</accession>
<evidence type="ECO:0000313" key="3">
    <source>
        <dbReference type="EMBL" id="XBQ24897.1"/>
    </source>
</evidence>
<organism evidence="3">
    <name type="scientific">Flagellimonas sp. MMG031</name>
    <dbReference type="NCBI Taxonomy" id="3158549"/>
    <lineage>
        <taxon>Bacteria</taxon>
        <taxon>Pseudomonadati</taxon>
        <taxon>Bacteroidota</taxon>
        <taxon>Flavobacteriia</taxon>
        <taxon>Flavobacteriales</taxon>
        <taxon>Flavobacteriaceae</taxon>
        <taxon>Flagellimonas</taxon>
    </lineage>
</organism>
<gene>
    <name evidence="3" type="ORF">ABNE31_08310</name>
</gene>
<dbReference type="PANTHER" id="PTHR24412">
    <property type="entry name" value="KELCH PROTEIN"/>
    <property type="match status" value="1"/>
</dbReference>
<dbReference type="PROSITE" id="PS51257">
    <property type="entry name" value="PROKAR_LIPOPROTEIN"/>
    <property type="match status" value="1"/>
</dbReference>
<name>A0AAU7N301_9FLAO</name>
<dbReference type="Gene3D" id="2.120.10.80">
    <property type="entry name" value="Kelch-type beta propeller"/>
    <property type="match status" value="1"/>
</dbReference>
<dbReference type="InterPro" id="IPR015915">
    <property type="entry name" value="Kelch-typ_b-propeller"/>
</dbReference>
<dbReference type="PANTHER" id="PTHR24412:SF489">
    <property type="entry name" value="RING FINGER DOMAIN AND KELCH REPEAT-CONTAINING PROTEIN DDB_G0271372"/>
    <property type="match status" value="1"/>
</dbReference>
<keyword evidence="2" id="KW-0677">Repeat</keyword>
<dbReference type="EMBL" id="CP157804">
    <property type="protein sequence ID" value="XBQ24897.1"/>
    <property type="molecule type" value="Genomic_DNA"/>
</dbReference>
<evidence type="ECO:0000256" key="2">
    <source>
        <dbReference type="ARBA" id="ARBA00022737"/>
    </source>
</evidence>
<keyword evidence="1" id="KW-0880">Kelch repeat</keyword>
<sequence>MKIKANLIVCTLGLFVYGCSSDDATPVKDPISDEVPTENEPTTSELQDKTVDFLTNNGDLKVWKVSSAIVTNGTESFDISDNFNVLDDEIVFSGNKENGSLEWRKGHDINLSAQNIEETLLDYYRSPKSSPFSFVGESDSTLTSDDFDIQISDESSVLLTLGSNATAKSKNITNKDLDVQVNFVLTPKVPNDYKFAPDDLVFSEAFTVETASVETHSPGMIGSNSDNSFFYVTREDGYTYGNPDNPQQIRPDRVVKFDLDDMSQTEFVDYENIGSATKQLHIINNELISIGGGSIRKYDFDLTNQVISDYNSGLISEEFGTEIVLSRFGMAVQDDYVYIIGGATTWFGDEWQGAIEETKNIYRLDLNNNSLTFFAQLPEPRFGARGTIVDNKMYVFGGSPEFGYLTPATDTIYIIDMNNPDSIQTLNLGSEIQHSFVQKDDNIIYVTGYKILDFTDQGLGNVTVNYDNTKIWAFDTEDNSLKELSHNLSNPNGGSAVHQMAIFNGKMFLLYGDRDESLANEDNFYWPLQEWKIYMADLE</sequence>
<reference evidence="3" key="1">
    <citation type="submission" date="2024-05" db="EMBL/GenBank/DDBJ databases">
        <title>Draft Genome Sequences of Flagellimonas sp. MMG031 and Marinobacter sp. MMG032 Isolated from the dinoflagellate Symbiodinium pilosum.</title>
        <authorList>
            <person name="Shikuma N.J."/>
            <person name="Farrell M.V."/>
        </authorList>
    </citation>
    <scope>NUCLEOTIDE SEQUENCE</scope>
    <source>
        <strain evidence="3">MMG031</strain>
    </source>
</reference>
<protein>
    <submittedName>
        <fullName evidence="3">Uncharacterized protein</fullName>
    </submittedName>
</protein>
<dbReference type="KEGG" id="fld:ABNE31_08310"/>
<dbReference type="RefSeq" id="WP_349353005.1">
    <property type="nucleotide sequence ID" value="NZ_CP157804.1"/>
</dbReference>
<dbReference type="AlphaFoldDB" id="A0AAU7N301"/>
<evidence type="ECO:0000256" key="1">
    <source>
        <dbReference type="ARBA" id="ARBA00022441"/>
    </source>
</evidence>